<dbReference type="EMBL" id="MIKC01000023">
    <property type="protein sequence ID" value="OEG22312.1"/>
    <property type="molecule type" value="Genomic_DNA"/>
</dbReference>
<reference evidence="3" key="1">
    <citation type="submission" date="2016-09" db="EMBL/GenBank/DDBJ databases">
        <authorList>
            <person name="Gulvik C.A."/>
        </authorList>
    </citation>
    <scope>NUCLEOTIDE SEQUENCE [LARGE SCALE GENOMIC DNA]</scope>
    <source>
        <strain evidence="3">LMG 26676</strain>
    </source>
</reference>
<dbReference type="InterPro" id="IPR001387">
    <property type="entry name" value="Cro/C1-type_HTH"/>
</dbReference>
<dbReference type="AlphaFoldDB" id="A0A1E5HBH6"/>
<dbReference type="PROSITE" id="PS50943">
    <property type="entry name" value="HTH_CROC1"/>
    <property type="match status" value="1"/>
</dbReference>
<dbReference type="RefSeq" id="WP_069640420.1">
    <property type="nucleotide sequence ID" value="NZ_JAFBEZ010000009.1"/>
</dbReference>
<dbReference type="OrthoDB" id="9805309at2"/>
<dbReference type="SUPFAM" id="SSF47413">
    <property type="entry name" value="lambda repressor-like DNA-binding domains"/>
    <property type="match status" value="1"/>
</dbReference>
<dbReference type="InterPro" id="IPR010982">
    <property type="entry name" value="Lambda_DNA-bd_dom_sf"/>
</dbReference>
<feature type="domain" description="HTH cro/C1-type" evidence="1">
    <location>
        <begin position="6"/>
        <end position="61"/>
    </location>
</feature>
<accession>A0A1E5HBH6</accession>
<comment type="caution">
    <text evidence="2">The sequence shown here is derived from an EMBL/GenBank/DDBJ whole genome shotgun (WGS) entry which is preliminary data.</text>
</comment>
<dbReference type="Pfam" id="PF13443">
    <property type="entry name" value="HTH_26"/>
    <property type="match status" value="1"/>
</dbReference>
<evidence type="ECO:0000313" key="2">
    <source>
        <dbReference type="EMBL" id="OEG22312.1"/>
    </source>
</evidence>
<dbReference type="Gene3D" id="1.10.260.40">
    <property type="entry name" value="lambda repressor-like DNA-binding domains"/>
    <property type="match status" value="1"/>
</dbReference>
<evidence type="ECO:0000259" key="1">
    <source>
        <dbReference type="PROSITE" id="PS50943"/>
    </source>
</evidence>
<dbReference type="CDD" id="cd00093">
    <property type="entry name" value="HTH_XRE"/>
    <property type="match status" value="1"/>
</dbReference>
<dbReference type="GO" id="GO:0003677">
    <property type="term" value="F:DNA binding"/>
    <property type="evidence" value="ECO:0007669"/>
    <property type="project" value="InterPro"/>
</dbReference>
<proteinExistence type="predicted"/>
<protein>
    <submittedName>
        <fullName evidence="2">Transcriptional regulator</fullName>
    </submittedName>
</protein>
<dbReference type="SMART" id="SM00530">
    <property type="entry name" value="HTH_XRE"/>
    <property type="match status" value="1"/>
</dbReference>
<sequence>MYKNRLKELMLERNISNHKLAKETTISRQAISKIKNNEFHDISVNVLTELLEYFDVSFNEFGTIYTREECLRALLPDKGFNHKNLDLLESLFSENLRISCKYHPYSSEQCLNIWSKGYFKKFSFSGNMRINTSLYGLTFEITDFDLYKKSENFHFDDFYNFYKKFIIQLEHYALTLGFTQIVINVNSYTDKDLDTRLEPRKVNSKDLNFLTNNYKYSNRENELIKTSIIKKRGYIEHSDNDSYQKIKSEKERINNYVDCLNHLTFFEKEQKRISMFSEGNIYSDHDTKKFIKPLNSEFIPKEKLEKDVKRRWGW</sequence>
<gene>
    <name evidence="2" type="ORF">BCR24_04050</name>
</gene>
<dbReference type="Proteomes" id="UP000094469">
    <property type="component" value="Unassembled WGS sequence"/>
</dbReference>
<name>A0A1E5HBH6_9ENTE</name>
<evidence type="ECO:0000313" key="3">
    <source>
        <dbReference type="Proteomes" id="UP000094469"/>
    </source>
</evidence>
<keyword evidence="3" id="KW-1185">Reference proteome</keyword>
<organism evidence="2 3">
    <name type="scientific">Enterococcus ureilyticus</name>
    <dbReference type="NCBI Taxonomy" id="1131292"/>
    <lineage>
        <taxon>Bacteria</taxon>
        <taxon>Bacillati</taxon>
        <taxon>Bacillota</taxon>
        <taxon>Bacilli</taxon>
        <taxon>Lactobacillales</taxon>
        <taxon>Enterococcaceae</taxon>
        <taxon>Enterococcus</taxon>
    </lineage>
</organism>